<dbReference type="GO" id="GO:0047617">
    <property type="term" value="F:fatty acyl-CoA hydrolase activity"/>
    <property type="evidence" value="ECO:0007669"/>
    <property type="project" value="TreeGrafter"/>
</dbReference>
<dbReference type="RefSeq" id="WP_218562374.1">
    <property type="nucleotide sequence ID" value="NZ_CP076643.1"/>
</dbReference>
<keyword evidence="4" id="KW-1185">Reference proteome</keyword>
<dbReference type="InterPro" id="IPR050563">
    <property type="entry name" value="4-hydroxybenzoyl-CoA_TE"/>
</dbReference>
<dbReference type="AlphaFoldDB" id="A0A975U9Y5"/>
<dbReference type="EMBL" id="CP076643">
    <property type="protein sequence ID" value="QXO17036.1"/>
    <property type="molecule type" value="Genomic_DNA"/>
</dbReference>
<gene>
    <name evidence="3" type="ORF">KNV97_16505</name>
</gene>
<dbReference type="PANTHER" id="PTHR31793">
    <property type="entry name" value="4-HYDROXYBENZOYL-COA THIOESTERASE FAMILY MEMBER"/>
    <property type="match status" value="1"/>
</dbReference>
<evidence type="ECO:0000256" key="2">
    <source>
        <dbReference type="ARBA" id="ARBA00022801"/>
    </source>
</evidence>
<dbReference type="CDD" id="cd00586">
    <property type="entry name" value="4HBT"/>
    <property type="match status" value="1"/>
</dbReference>
<protein>
    <submittedName>
        <fullName evidence="3">Acyl-CoA thioesterase</fullName>
    </submittedName>
</protein>
<evidence type="ECO:0000256" key="1">
    <source>
        <dbReference type="ARBA" id="ARBA00005953"/>
    </source>
</evidence>
<proteinExistence type="inferred from homology"/>
<dbReference type="KEGG" id="vos:KNV97_16505"/>
<sequence>MLHTTIIQPRFSETDKLGHISNTVLPVWMAESRSAFCRGALEITQPWVVANISIDFVKEIFHGDNVAITTSVHRIGSKSISFYQEIFQNNTLCALGKTTVVCIDEHNKSCSVPEECKDKLSGYLKYQDEIVNLTI</sequence>
<dbReference type="Pfam" id="PF13279">
    <property type="entry name" value="4HBT_2"/>
    <property type="match status" value="1"/>
</dbReference>
<dbReference type="Proteomes" id="UP000694232">
    <property type="component" value="Chromosome 1"/>
</dbReference>
<accession>A0A975U9Y5</accession>
<name>A0A975U9Y5_9VIBR</name>
<comment type="similarity">
    <text evidence="1">Belongs to the 4-hydroxybenzoyl-CoA thioesterase family.</text>
</comment>
<keyword evidence="2" id="KW-0378">Hydrolase</keyword>
<evidence type="ECO:0000313" key="4">
    <source>
        <dbReference type="Proteomes" id="UP000694232"/>
    </source>
</evidence>
<evidence type="ECO:0000313" key="3">
    <source>
        <dbReference type="EMBL" id="QXO17036.1"/>
    </source>
</evidence>
<reference evidence="3" key="1">
    <citation type="submission" date="2021-06" db="EMBL/GenBank/DDBJ databases">
        <title>Vibrio nov. sp., novel gut bacterium isolated from Yellow Sea oyster.</title>
        <authorList>
            <person name="Muhammad N."/>
            <person name="Nguyen T.H."/>
            <person name="Lee Y.-J."/>
            <person name="Ko J."/>
            <person name="Kim S.-G."/>
        </authorList>
    </citation>
    <scope>NUCLEOTIDE SEQUENCE</scope>
    <source>
        <strain evidence="3">OG9-811</strain>
    </source>
</reference>
<dbReference type="PANTHER" id="PTHR31793:SF27">
    <property type="entry name" value="NOVEL THIOESTERASE SUPERFAMILY DOMAIN AND SAPOSIN A-TYPE DOMAIN CONTAINING PROTEIN (0610012H03RIK)"/>
    <property type="match status" value="1"/>
</dbReference>
<organism evidence="3 4">
    <name type="scientific">Vibrio ostreae</name>
    <dbReference type="NCBI Taxonomy" id="2841925"/>
    <lineage>
        <taxon>Bacteria</taxon>
        <taxon>Pseudomonadati</taxon>
        <taxon>Pseudomonadota</taxon>
        <taxon>Gammaproteobacteria</taxon>
        <taxon>Vibrionales</taxon>
        <taxon>Vibrionaceae</taxon>
        <taxon>Vibrio</taxon>
    </lineage>
</organism>